<keyword evidence="1" id="KW-0175">Coiled coil</keyword>
<dbReference type="OrthoDB" id="1432332at2"/>
<dbReference type="SUPFAM" id="SSF53474">
    <property type="entry name" value="alpha/beta-Hydrolases"/>
    <property type="match status" value="1"/>
</dbReference>
<dbReference type="RefSeq" id="WP_038640597.1">
    <property type="nucleotide sequence ID" value="NZ_CP009888.1"/>
</dbReference>
<dbReference type="eggNOG" id="ENOG502ZAWA">
    <property type="taxonomic scope" value="Bacteria"/>
</dbReference>
<evidence type="ECO:0000313" key="3">
    <source>
        <dbReference type="Proteomes" id="UP000030341"/>
    </source>
</evidence>
<evidence type="ECO:0000256" key="1">
    <source>
        <dbReference type="SAM" id="Coils"/>
    </source>
</evidence>
<organism evidence="2 3">
    <name type="scientific">Pseudoalteromonas piratica</name>
    <dbReference type="NCBI Taxonomy" id="1348114"/>
    <lineage>
        <taxon>Bacteria</taxon>
        <taxon>Pseudomonadati</taxon>
        <taxon>Pseudomonadota</taxon>
        <taxon>Gammaproteobacteria</taxon>
        <taxon>Alteromonadales</taxon>
        <taxon>Pseudoalteromonadaceae</taxon>
        <taxon>Pseudoalteromonas</taxon>
    </lineage>
</organism>
<proteinExistence type="predicted"/>
<dbReference type="Proteomes" id="UP000030341">
    <property type="component" value="Chromosome 1"/>
</dbReference>
<keyword evidence="3" id="KW-1185">Reference proteome</keyword>
<dbReference type="AlphaFoldDB" id="A0A0A7EG77"/>
<name>A0A0A7EG77_9GAMM</name>
<dbReference type="HOGENOM" id="CLU_737449_0_0_6"/>
<reference evidence="2 3" key="1">
    <citation type="submission" date="2014-11" db="EMBL/GenBank/DDBJ databases">
        <title>Complete Genome Sequence of Pseudoalteromonas sp. Strain OCN003 Isolated from Kaneohe Bay, Oahu, Hawaii.</title>
        <authorList>
            <person name="Beurmann S."/>
            <person name="Videau P."/>
            <person name="Ushijima B."/>
            <person name="Smith A.M."/>
            <person name="Aeby G.S."/>
            <person name="Callahan S.M."/>
            <person name="Belcaid M."/>
        </authorList>
    </citation>
    <scope>NUCLEOTIDE SEQUENCE [LARGE SCALE GENOMIC DNA]</scope>
    <source>
        <strain evidence="2 3">OCN003</strain>
    </source>
</reference>
<feature type="coiled-coil region" evidence="1">
    <location>
        <begin position="134"/>
        <end position="165"/>
    </location>
</feature>
<dbReference type="InterPro" id="IPR029058">
    <property type="entry name" value="AB_hydrolase_fold"/>
</dbReference>
<dbReference type="EMBL" id="CP009888">
    <property type="protein sequence ID" value="AIY65061.1"/>
    <property type="molecule type" value="Genomic_DNA"/>
</dbReference>
<dbReference type="STRING" id="1348114.OM33_07760"/>
<evidence type="ECO:0000313" key="2">
    <source>
        <dbReference type="EMBL" id="AIY65061.1"/>
    </source>
</evidence>
<dbReference type="KEGG" id="pseo:OM33_07760"/>
<protein>
    <recommendedName>
        <fullName evidence="4">DUF5621 domain-containing protein</fullName>
    </recommendedName>
</protein>
<sequence length="414" mass="45958">MSTFTIFFCGTSSNQRDYNKKHIFHQGELVSTLAKHASGIEYQDYLIVDGVGSGNETEFIKFSKSYYGGALAPIFGSGIASNMQHALSVVLGFPFAQTSEETTKRAKQLLQASRPAKYTLGGLGAITNSKSSAYNKWQQEVDALSQDLQAHMKALVARIKMAREKSPLTQVNLIGWSRGGVSCFEFANILNKHPMTNHIKVNIFALDPVPGGINPFKDYKKLGANVSHFVAVFAEDERSSGFKARMPELHAKTKFYTTFMPGRHGTLVGNAAEDGQEQPITHTMLSNPGYVTRDFAFKTLLSWGCQFKPNSINALTQDQLIGCYKIMLAKEQLFSKMQSKSYTKSTNGWFGKIDAVKRIKSTNEKQLNSIFTGLALQKKYKQNDIVNRHHFDVLMGNSFVVKGQLNAFPVSSII</sequence>
<accession>A0A0A7EG77</accession>
<evidence type="ECO:0008006" key="4">
    <source>
        <dbReference type="Google" id="ProtNLM"/>
    </source>
</evidence>
<gene>
    <name evidence="2" type="ORF">OM33_07760</name>
</gene>